<keyword evidence="1" id="KW-1133">Transmembrane helix</keyword>
<sequence>MEHRSLHLCPPSTASGNICNRYRRVSVFFFFFFLTILVFVIVVEKGVGAGKNIFERTMNSTEYSLIFRGLKFYVLHIASVLLLRGASGVDTDGVSLFVMEGDSVTLHTDVSKPQQERIKWYFNDTCVAEMNGDLSKICENDQCHDDKESLRDGISLDHQTGSLTITNIRTTHSGVYKLQIMNNSSSIREKIFSVTVRGESFYEFIKSVYVLICDSHCYFFFQ</sequence>
<dbReference type="PANTHER" id="PTHR21063">
    <property type="entry name" value="LFA-3"/>
    <property type="match status" value="1"/>
</dbReference>
<reference evidence="3" key="1">
    <citation type="submission" date="2025-08" db="UniProtKB">
        <authorList>
            <consortium name="Ensembl"/>
        </authorList>
    </citation>
    <scope>IDENTIFICATION</scope>
</reference>
<feature type="domain" description="Immunoglobulin" evidence="2">
    <location>
        <begin position="93"/>
        <end position="197"/>
    </location>
</feature>
<keyword evidence="4" id="KW-1185">Reference proteome</keyword>
<reference evidence="3" key="2">
    <citation type="submission" date="2025-09" db="UniProtKB">
        <authorList>
            <consortium name="Ensembl"/>
        </authorList>
    </citation>
    <scope>IDENTIFICATION</scope>
</reference>
<evidence type="ECO:0000313" key="3">
    <source>
        <dbReference type="Ensembl" id="ENSCCRP00010108268.1"/>
    </source>
</evidence>
<dbReference type="AlphaFoldDB" id="A0A8C1PIW5"/>
<keyword evidence="1" id="KW-0472">Membrane</keyword>
<protein>
    <recommendedName>
        <fullName evidence="2">Immunoglobulin domain-containing protein</fullName>
    </recommendedName>
</protein>
<dbReference type="InterPro" id="IPR013106">
    <property type="entry name" value="Ig_V-set"/>
</dbReference>
<keyword evidence="1" id="KW-0812">Transmembrane</keyword>
<evidence type="ECO:0000259" key="2">
    <source>
        <dbReference type="SMART" id="SM00409"/>
    </source>
</evidence>
<dbReference type="InterPro" id="IPR036179">
    <property type="entry name" value="Ig-like_dom_sf"/>
</dbReference>
<dbReference type="SUPFAM" id="SSF48726">
    <property type="entry name" value="Immunoglobulin"/>
    <property type="match status" value="1"/>
</dbReference>
<accession>A0A8C1PIW5</accession>
<dbReference type="Gene3D" id="2.60.40.10">
    <property type="entry name" value="Immunoglobulins"/>
    <property type="match status" value="1"/>
</dbReference>
<feature type="transmembrane region" description="Helical" evidence="1">
    <location>
        <begin position="25"/>
        <end position="43"/>
    </location>
</feature>
<dbReference type="InterPro" id="IPR003599">
    <property type="entry name" value="Ig_sub"/>
</dbReference>
<dbReference type="Pfam" id="PF07686">
    <property type="entry name" value="V-set"/>
    <property type="match status" value="1"/>
</dbReference>
<evidence type="ECO:0000256" key="1">
    <source>
        <dbReference type="SAM" id="Phobius"/>
    </source>
</evidence>
<name>A0A8C1PIW5_CYPCA</name>
<evidence type="ECO:0000313" key="4">
    <source>
        <dbReference type="Proteomes" id="UP000694427"/>
    </source>
</evidence>
<organism evidence="3 4">
    <name type="scientific">Cyprinus carpio</name>
    <name type="common">Common carp</name>
    <dbReference type="NCBI Taxonomy" id="7962"/>
    <lineage>
        <taxon>Eukaryota</taxon>
        <taxon>Metazoa</taxon>
        <taxon>Chordata</taxon>
        <taxon>Craniata</taxon>
        <taxon>Vertebrata</taxon>
        <taxon>Euteleostomi</taxon>
        <taxon>Actinopterygii</taxon>
        <taxon>Neopterygii</taxon>
        <taxon>Teleostei</taxon>
        <taxon>Ostariophysi</taxon>
        <taxon>Cypriniformes</taxon>
        <taxon>Cyprinidae</taxon>
        <taxon>Cyprininae</taxon>
        <taxon>Cyprinus</taxon>
    </lineage>
</organism>
<dbReference type="SMART" id="SM00409">
    <property type="entry name" value="IG"/>
    <property type="match status" value="1"/>
</dbReference>
<proteinExistence type="predicted"/>
<dbReference type="InterPro" id="IPR013783">
    <property type="entry name" value="Ig-like_fold"/>
</dbReference>
<dbReference type="PANTHER" id="PTHR21063:SF4">
    <property type="entry name" value="CD48 ANTIGEN-RELATED"/>
    <property type="match status" value="1"/>
</dbReference>
<dbReference type="Ensembl" id="ENSCCRT00010120506.1">
    <property type="protein sequence ID" value="ENSCCRP00010108268.1"/>
    <property type="gene ID" value="ENSCCRG00010047807.1"/>
</dbReference>
<dbReference type="Proteomes" id="UP000694427">
    <property type="component" value="Unplaced"/>
</dbReference>